<sequence length="255" mass="26520">MAVSGTTIAVIGSNGAIGAAVVEDLLANGVQVLGFDRGDTPRDSRIVHHALDFADLDAGTAAFRAVVEDHRDTLSGLVIASGLYPARHMADETPQTLADLLLVNTVAPAVLVEAYVAGILGTASAAPRPQSIVVTSSLAARKARIGSGAYSASKTALERLMTTTALEHLGTGIRINCVQPGYVSSRSEINPIPADYEEMIARRSGGLVVPADLVGIYRWLLSDASALVNGECLAIDGGLHIGRTDDSAWVDDGHR</sequence>
<evidence type="ECO:0000313" key="2">
    <source>
        <dbReference type="EMBL" id="GAA2001217.1"/>
    </source>
</evidence>
<organism evidence="2 3">
    <name type="scientific">Brevibacterium samyangense</name>
    <dbReference type="NCBI Taxonomy" id="366888"/>
    <lineage>
        <taxon>Bacteria</taxon>
        <taxon>Bacillati</taxon>
        <taxon>Actinomycetota</taxon>
        <taxon>Actinomycetes</taxon>
        <taxon>Micrococcales</taxon>
        <taxon>Brevibacteriaceae</taxon>
        <taxon>Brevibacterium</taxon>
    </lineage>
</organism>
<evidence type="ECO:0000256" key="1">
    <source>
        <dbReference type="ARBA" id="ARBA00006484"/>
    </source>
</evidence>
<dbReference type="InterPro" id="IPR020904">
    <property type="entry name" value="Sc_DH/Rdtase_CS"/>
</dbReference>
<dbReference type="InterPro" id="IPR036291">
    <property type="entry name" value="NAD(P)-bd_dom_sf"/>
</dbReference>
<dbReference type="InterPro" id="IPR002347">
    <property type="entry name" value="SDR_fam"/>
</dbReference>
<gene>
    <name evidence="2" type="ORF">GCM10009755_06960</name>
</gene>
<reference evidence="3" key="1">
    <citation type="journal article" date="2019" name="Int. J. Syst. Evol. Microbiol.">
        <title>The Global Catalogue of Microorganisms (GCM) 10K type strain sequencing project: providing services to taxonomists for standard genome sequencing and annotation.</title>
        <authorList>
            <consortium name="The Broad Institute Genomics Platform"/>
            <consortium name="The Broad Institute Genome Sequencing Center for Infectious Disease"/>
            <person name="Wu L."/>
            <person name="Ma J."/>
        </authorList>
    </citation>
    <scope>NUCLEOTIDE SEQUENCE [LARGE SCALE GENOMIC DNA]</scope>
    <source>
        <strain evidence="3">JCM 14546</strain>
    </source>
</reference>
<dbReference type="Gene3D" id="3.40.50.720">
    <property type="entry name" value="NAD(P)-binding Rossmann-like Domain"/>
    <property type="match status" value="1"/>
</dbReference>
<dbReference type="Pfam" id="PF13561">
    <property type="entry name" value="adh_short_C2"/>
    <property type="match status" value="1"/>
</dbReference>
<accession>A0ABP5EKU7</accession>
<comment type="similarity">
    <text evidence="1">Belongs to the short-chain dehydrogenases/reductases (SDR) family.</text>
</comment>
<keyword evidence="3" id="KW-1185">Reference proteome</keyword>
<dbReference type="SUPFAM" id="SSF51735">
    <property type="entry name" value="NAD(P)-binding Rossmann-fold domains"/>
    <property type="match status" value="1"/>
</dbReference>
<comment type="caution">
    <text evidence="2">The sequence shown here is derived from an EMBL/GenBank/DDBJ whole genome shotgun (WGS) entry which is preliminary data.</text>
</comment>
<dbReference type="PANTHER" id="PTHR42760:SF129">
    <property type="entry name" value="OXIDOREDUCTASE"/>
    <property type="match status" value="1"/>
</dbReference>
<protein>
    <submittedName>
        <fullName evidence="2">Beta-ketoacyl-ACP reductase</fullName>
    </submittedName>
</protein>
<dbReference type="PRINTS" id="PR00081">
    <property type="entry name" value="GDHRDH"/>
</dbReference>
<dbReference type="EMBL" id="BAAANO010000005">
    <property type="protein sequence ID" value="GAA2001217.1"/>
    <property type="molecule type" value="Genomic_DNA"/>
</dbReference>
<evidence type="ECO:0000313" key="3">
    <source>
        <dbReference type="Proteomes" id="UP001500755"/>
    </source>
</evidence>
<dbReference type="PANTHER" id="PTHR42760">
    <property type="entry name" value="SHORT-CHAIN DEHYDROGENASES/REDUCTASES FAMILY MEMBER"/>
    <property type="match status" value="1"/>
</dbReference>
<name>A0ABP5EKU7_9MICO</name>
<proteinExistence type="inferred from homology"/>
<dbReference type="Proteomes" id="UP001500755">
    <property type="component" value="Unassembled WGS sequence"/>
</dbReference>
<dbReference type="CDD" id="cd05233">
    <property type="entry name" value="SDR_c"/>
    <property type="match status" value="1"/>
</dbReference>
<dbReference type="PROSITE" id="PS00061">
    <property type="entry name" value="ADH_SHORT"/>
    <property type="match status" value="1"/>
</dbReference>